<dbReference type="InterPro" id="IPR014825">
    <property type="entry name" value="DNA_alkylation"/>
</dbReference>
<protein>
    <recommendedName>
        <fullName evidence="2">DNA alkylation repair protein</fullName>
    </recommendedName>
</protein>
<dbReference type="RefSeq" id="WP_099476754.1">
    <property type="nucleotide sequence ID" value="NZ_CP016809.1"/>
</dbReference>
<dbReference type="Gene3D" id="1.25.40.290">
    <property type="entry name" value="ARM repeat domains"/>
    <property type="match status" value="1"/>
</dbReference>
<sequence length="264" mass="30664">MTQSKPLKSYFGRELALTLSDLIQPLVPRFPAESFVVSVTRQSESLELKGRVAMIAAELHQALDMPYEDSLEVLLNILGPENETEQGMFTNGYFLMPVAYYVERYGLQHIDLSMHALYEITKRHTSEYAIRPFLLQYEDQCLERLMEWRTDSSLHVRRLVSEGTRPRLPWAKRIPFIKGDPSHHLALIEPLLNDPSLYVRKSVANHLHDVSKDDRDLVIHWLAERQHSGGEHFPWIVRHACRSWMKSSEMKSMQELFSSAIFTT</sequence>
<accession>A0A1B2DVJ8</accession>
<dbReference type="SUPFAM" id="SSF48371">
    <property type="entry name" value="ARM repeat"/>
    <property type="match status" value="1"/>
</dbReference>
<reference evidence="1" key="1">
    <citation type="submission" date="2016-08" db="EMBL/GenBank/DDBJ databases">
        <title>Complete Genome Seqeunce of Paenibacillus sp. nov. IHBB 9852 from high altitute lake of Indian trans-Himalayas.</title>
        <authorList>
            <person name="Kiran S."/>
            <person name="Swarnkar M.K."/>
            <person name="Rana A."/>
            <person name="Tewari R."/>
            <person name="Gulati A."/>
        </authorList>
    </citation>
    <scope>NUCLEOTIDE SEQUENCE [LARGE SCALE GENOMIC DNA]</scope>
    <source>
        <strain evidence="1">IHBB 9852</strain>
    </source>
</reference>
<dbReference type="EMBL" id="CP016809">
    <property type="protein sequence ID" value="ANY71742.1"/>
    <property type="molecule type" value="Genomic_DNA"/>
</dbReference>
<evidence type="ECO:0000313" key="1">
    <source>
        <dbReference type="EMBL" id="ANY71742.1"/>
    </source>
</evidence>
<name>A0A1B2DVJ8_9BACL</name>
<dbReference type="KEGG" id="pib:BBD41_03605"/>
<evidence type="ECO:0008006" key="2">
    <source>
        <dbReference type="Google" id="ProtNLM"/>
    </source>
</evidence>
<dbReference type="AlphaFoldDB" id="A0A1B2DVJ8"/>
<gene>
    <name evidence="1" type="ORF">BBD41_03605</name>
</gene>
<dbReference type="Pfam" id="PF08713">
    <property type="entry name" value="DNA_alkylation"/>
    <property type="match status" value="1"/>
</dbReference>
<organism evidence="1">
    <name type="scientific">Paenibacillus ihbetae</name>
    <dbReference type="NCBI Taxonomy" id="1870820"/>
    <lineage>
        <taxon>Bacteria</taxon>
        <taxon>Bacillati</taxon>
        <taxon>Bacillota</taxon>
        <taxon>Bacilli</taxon>
        <taxon>Bacillales</taxon>
        <taxon>Paenibacillaceae</taxon>
        <taxon>Paenibacillus</taxon>
    </lineage>
</organism>
<dbReference type="InterPro" id="IPR016024">
    <property type="entry name" value="ARM-type_fold"/>
</dbReference>
<proteinExistence type="predicted"/>